<keyword evidence="2" id="KW-1185">Reference proteome</keyword>
<sequence>MMVALSALLTMEKGDSNKAIAESYIDSEKGIKDKRQWGLMATKTVIITKDNTHQRR</sequence>
<protein>
    <submittedName>
        <fullName evidence="1">Uncharacterized protein</fullName>
    </submittedName>
</protein>
<name>A0A9D4DWW8_DREPO</name>
<reference evidence="1" key="2">
    <citation type="submission" date="2020-11" db="EMBL/GenBank/DDBJ databases">
        <authorList>
            <person name="McCartney M.A."/>
            <person name="Auch B."/>
            <person name="Kono T."/>
            <person name="Mallez S."/>
            <person name="Becker A."/>
            <person name="Gohl D.M."/>
            <person name="Silverstein K.A.T."/>
            <person name="Koren S."/>
            <person name="Bechman K.B."/>
            <person name="Herman A."/>
            <person name="Abrahante J.E."/>
            <person name="Garbe J."/>
        </authorList>
    </citation>
    <scope>NUCLEOTIDE SEQUENCE</scope>
    <source>
        <strain evidence="1">Duluth1</strain>
        <tissue evidence="1">Whole animal</tissue>
    </source>
</reference>
<comment type="caution">
    <text evidence="1">The sequence shown here is derived from an EMBL/GenBank/DDBJ whole genome shotgun (WGS) entry which is preliminary data.</text>
</comment>
<evidence type="ECO:0000313" key="1">
    <source>
        <dbReference type="EMBL" id="KAH3768416.1"/>
    </source>
</evidence>
<dbReference type="AlphaFoldDB" id="A0A9D4DWW8"/>
<organism evidence="1 2">
    <name type="scientific">Dreissena polymorpha</name>
    <name type="common">Zebra mussel</name>
    <name type="synonym">Mytilus polymorpha</name>
    <dbReference type="NCBI Taxonomy" id="45954"/>
    <lineage>
        <taxon>Eukaryota</taxon>
        <taxon>Metazoa</taxon>
        <taxon>Spiralia</taxon>
        <taxon>Lophotrochozoa</taxon>
        <taxon>Mollusca</taxon>
        <taxon>Bivalvia</taxon>
        <taxon>Autobranchia</taxon>
        <taxon>Heteroconchia</taxon>
        <taxon>Euheterodonta</taxon>
        <taxon>Imparidentia</taxon>
        <taxon>Neoheterodontei</taxon>
        <taxon>Myida</taxon>
        <taxon>Dreissenoidea</taxon>
        <taxon>Dreissenidae</taxon>
        <taxon>Dreissena</taxon>
    </lineage>
</organism>
<reference evidence="1" key="1">
    <citation type="journal article" date="2019" name="bioRxiv">
        <title>The Genome of the Zebra Mussel, Dreissena polymorpha: A Resource for Invasive Species Research.</title>
        <authorList>
            <person name="McCartney M.A."/>
            <person name="Auch B."/>
            <person name="Kono T."/>
            <person name="Mallez S."/>
            <person name="Zhang Y."/>
            <person name="Obille A."/>
            <person name="Becker A."/>
            <person name="Abrahante J.E."/>
            <person name="Garbe J."/>
            <person name="Badalamenti J.P."/>
            <person name="Herman A."/>
            <person name="Mangelson H."/>
            <person name="Liachko I."/>
            <person name="Sullivan S."/>
            <person name="Sone E.D."/>
            <person name="Koren S."/>
            <person name="Silverstein K.A.T."/>
            <person name="Beckman K.B."/>
            <person name="Gohl D.M."/>
        </authorList>
    </citation>
    <scope>NUCLEOTIDE SEQUENCE</scope>
    <source>
        <strain evidence="1">Duluth1</strain>
        <tissue evidence="1">Whole animal</tissue>
    </source>
</reference>
<accession>A0A9D4DWW8</accession>
<gene>
    <name evidence="1" type="ORF">DPMN_169628</name>
</gene>
<dbReference type="EMBL" id="JAIWYP010000009">
    <property type="protein sequence ID" value="KAH3768416.1"/>
    <property type="molecule type" value="Genomic_DNA"/>
</dbReference>
<dbReference type="Proteomes" id="UP000828390">
    <property type="component" value="Unassembled WGS sequence"/>
</dbReference>
<evidence type="ECO:0000313" key="2">
    <source>
        <dbReference type="Proteomes" id="UP000828390"/>
    </source>
</evidence>
<proteinExistence type="predicted"/>